<dbReference type="Pfam" id="PF23399">
    <property type="entry name" value="LTI65_PGEED"/>
    <property type="match status" value="1"/>
</dbReference>
<dbReference type="Pfam" id="PF07918">
    <property type="entry name" value="CAP160"/>
    <property type="match status" value="1"/>
</dbReference>
<feature type="region of interest" description="Disordered" evidence="1">
    <location>
        <begin position="565"/>
        <end position="610"/>
    </location>
</feature>
<dbReference type="OMA" id="NEMSKPM"/>
<dbReference type="InterPro" id="IPR056605">
    <property type="entry name" value="LTI65_LTI78_N"/>
</dbReference>
<dbReference type="AlphaFoldDB" id="A0A7N2MHS4"/>
<dbReference type="GO" id="GO:0006950">
    <property type="term" value="P:response to stress"/>
    <property type="evidence" value="ECO:0007669"/>
    <property type="project" value="TreeGrafter"/>
</dbReference>
<sequence length="610" mass="66598">MDSQVLSHPHGHGTYEHDPHNVALPPLAEGEDKHHHEKKSVLKKVKAKAKKIKETLTGHGHNHDHDHDYDYHRDERHIPDDHDLYEDDEDKEMFEDPEVHGATTFESAPVRSAIPGQVENIGHSGINIERSTAMREDPLAPKERCVTKVSGTIMVIAVPGHEENTGQSRVNFGKTSVMGEEPLAPQNTPVAPAVNGTKVSSDPTKTFVPGQEGRMGQREVNLERPMGLDEDPHSPKDRLEGYTPSNYQTKATDPTGTGAEEAAGITPLLQSFDKMKVYGEPKPESAGTHHNLTTTTHDQFTNLHTGSHDEFSPEPVPPESQSIRDTPQLPESFDPNKPEDYIYKKPSNQSSYTENISSATSAIAEKAVSAKNVVASKLGYGEKDNNMSSEVHESGDYTKSSSESASPVEYGKKIAATVTEKEKLTPVYEKVAEAGSNVMSKVHGDGTDSTTGNVVESESTTVVEGQDKGASVKDYFMEKLRPGDEDRALSEVISDALHKRNEEPEKAEKWPMGKVSESEEVARRLETKRDENCGESMQESFVDNQAQGSVVDRLRGAVGTWFGLSGNPQSQAPQQSHGGGERISNFANSASGNVGYNSHAAEGRRLQESS</sequence>
<name>A0A7N2MHS4_QUELO</name>
<feature type="compositionally biased region" description="Polar residues" evidence="1">
    <location>
        <begin position="566"/>
        <end position="576"/>
    </location>
</feature>
<dbReference type="EMBL" id="LRBV02000009">
    <property type="status" value="NOT_ANNOTATED_CDS"/>
    <property type="molecule type" value="Genomic_DNA"/>
</dbReference>
<feature type="region of interest" description="Disordered" evidence="1">
    <location>
        <begin position="299"/>
        <end position="352"/>
    </location>
</feature>
<feature type="region of interest" description="Disordered" evidence="1">
    <location>
        <begin position="380"/>
        <end position="408"/>
    </location>
</feature>
<reference evidence="5" key="2">
    <citation type="submission" date="2021-01" db="UniProtKB">
        <authorList>
            <consortium name="EnsemblPlants"/>
        </authorList>
    </citation>
    <scope>IDENTIFICATION</scope>
</reference>
<feature type="compositionally biased region" description="Basic and acidic residues" evidence="1">
    <location>
        <begin position="380"/>
        <end position="396"/>
    </location>
</feature>
<feature type="region of interest" description="Disordered" evidence="1">
    <location>
        <begin position="1"/>
        <end position="44"/>
    </location>
</feature>
<dbReference type="InterPro" id="IPR057059">
    <property type="entry name" value="LTI65/LTI78_PGEED"/>
</dbReference>
<dbReference type="InParanoid" id="A0A7N2MHS4"/>
<accession>A0A7N2MHS4</accession>
<evidence type="ECO:0000259" key="4">
    <source>
        <dbReference type="Pfam" id="PF23403"/>
    </source>
</evidence>
<feature type="region of interest" description="Disordered" evidence="1">
    <location>
        <begin position="496"/>
        <end position="519"/>
    </location>
</feature>
<feature type="domain" description="LTI65/LTI78 PGEED repeat" evidence="2">
    <location>
        <begin position="467"/>
        <end position="497"/>
    </location>
</feature>
<dbReference type="Pfam" id="PF23403">
    <property type="entry name" value="LTI65_LTI78_N"/>
    <property type="match status" value="1"/>
</dbReference>
<feature type="compositionally biased region" description="Basic and acidic residues" evidence="1">
    <location>
        <begin position="334"/>
        <end position="343"/>
    </location>
</feature>
<feature type="domain" description="LTI65/LTI78 N-terminal" evidence="4">
    <location>
        <begin position="34"/>
        <end position="111"/>
    </location>
</feature>
<feature type="region of interest" description="Disordered" evidence="1">
    <location>
        <begin position="439"/>
        <end position="466"/>
    </location>
</feature>
<dbReference type="InterPro" id="IPR037491">
    <property type="entry name" value="LTI78/LTI65"/>
</dbReference>
<dbReference type="InterPro" id="IPR057058">
    <property type="entry name" value="LTI65_LTI78_NYQTKV"/>
</dbReference>
<evidence type="ECO:0000313" key="5">
    <source>
        <dbReference type="EnsemblPlants" id="QL09p014192:mrna"/>
    </source>
</evidence>
<feature type="compositionally biased region" description="Basic residues" evidence="1">
    <location>
        <begin position="35"/>
        <end position="44"/>
    </location>
</feature>
<protein>
    <recommendedName>
        <fullName evidence="7">Low-temperature-induced 65 kDa protein</fullName>
    </recommendedName>
</protein>
<feature type="compositionally biased region" description="Basic and acidic residues" evidence="1">
    <location>
        <begin position="601"/>
        <end position="610"/>
    </location>
</feature>
<evidence type="ECO:0008006" key="7">
    <source>
        <dbReference type="Google" id="ProtNLM"/>
    </source>
</evidence>
<evidence type="ECO:0000259" key="3">
    <source>
        <dbReference type="Pfam" id="PF23402"/>
    </source>
</evidence>
<dbReference type="OrthoDB" id="1931597at2759"/>
<dbReference type="PANTHER" id="PTHR33836:SF1">
    <property type="entry name" value="LOW-TEMPERATURE-INDUCED 65 KDA PROTEIN-RELATED"/>
    <property type="match status" value="1"/>
</dbReference>
<feature type="compositionally biased region" description="Low complexity" evidence="1">
    <location>
        <begin position="449"/>
        <end position="464"/>
    </location>
</feature>
<feature type="compositionally biased region" description="Polar residues" evidence="1">
    <location>
        <begin position="585"/>
        <end position="596"/>
    </location>
</feature>
<dbReference type="PANTHER" id="PTHR33836">
    <property type="entry name" value="LOW-TEMPERATURE-INDUCED 65 KDA PROTEIN-RELATED"/>
    <property type="match status" value="1"/>
</dbReference>
<evidence type="ECO:0000313" key="6">
    <source>
        <dbReference type="Proteomes" id="UP000594261"/>
    </source>
</evidence>
<feature type="region of interest" description="Disordered" evidence="1">
    <location>
        <begin position="184"/>
        <end position="258"/>
    </location>
</feature>
<feature type="compositionally biased region" description="Polar residues" evidence="1">
    <location>
        <begin position="243"/>
        <end position="255"/>
    </location>
</feature>
<dbReference type="RefSeq" id="XP_030934398.1">
    <property type="nucleotide sequence ID" value="XM_031078538.1"/>
</dbReference>
<reference evidence="5 6" key="1">
    <citation type="journal article" date="2016" name="G3 (Bethesda)">
        <title>First Draft Assembly and Annotation of the Genome of a California Endemic Oak Quercus lobata Nee (Fagaceae).</title>
        <authorList>
            <person name="Sork V.L."/>
            <person name="Fitz-Gibbon S.T."/>
            <person name="Puiu D."/>
            <person name="Crepeau M."/>
            <person name="Gugger P.F."/>
            <person name="Sherman R."/>
            <person name="Stevens K."/>
            <person name="Langley C.H."/>
            <person name="Pellegrini M."/>
            <person name="Salzberg S.L."/>
        </authorList>
    </citation>
    <scope>NUCLEOTIDE SEQUENCE [LARGE SCALE GENOMIC DNA]</scope>
    <source>
        <strain evidence="5 6">cv. SW786</strain>
    </source>
</reference>
<gene>
    <name evidence="5" type="primary">LOC115959892</name>
</gene>
<feature type="domain" description="LTI65/LTI78 NYQTKV repeat" evidence="3">
    <location>
        <begin position="219"/>
        <end position="280"/>
    </location>
</feature>
<feature type="compositionally biased region" description="Basic and acidic residues" evidence="1">
    <location>
        <begin position="215"/>
        <end position="240"/>
    </location>
</feature>
<dbReference type="Proteomes" id="UP000594261">
    <property type="component" value="Chromosome 9"/>
</dbReference>
<dbReference type="KEGG" id="qlo:115959892"/>
<evidence type="ECO:0000256" key="1">
    <source>
        <dbReference type="SAM" id="MobiDB-lite"/>
    </source>
</evidence>
<dbReference type="GeneID" id="115959892"/>
<proteinExistence type="predicted"/>
<dbReference type="Gramene" id="QL09p014192:mrna">
    <property type="protein sequence ID" value="QL09p014192:mrna"/>
    <property type="gene ID" value="QL09p014192"/>
</dbReference>
<keyword evidence="6" id="KW-1185">Reference proteome</keyword>
<dbReference type="InterPro" id="IPR012418">
    <property type="entry name" value="CAP160"/>
</dbReference>
<evidence type="ECO:0000259" key="2">
    <source>
        <dbReference type="Pfam" id="PF23399"/>
    </source>
</evidence>
<organism evidence="5 6">
    <name type="scientific">Quercus lobata</name>
    <name type="common">Valley oak</name>
    <dbReference type="NCBI Taxonomy" id="97700"/>
    <lineage>
        <taxon>Eukaryota</taxon>
        <taxon>Viridiplantae</taxon>
        <taxon>Streptophyta</taxon>
        <taxon>Embryophyta</taxon>
        <taxon>Tracheophyta</taxon>
        <taxon>Spermatophyta</taxon>
        <taxon>Magnoliopsida</taxon>
        <taxon>eudicotyledons</taxon>
        <taxon>Gunneridae</taxon>
        <taxon>Pentapetalae</taxon>
        <taxon>rosids</taxon>
        <taxon>fabids</taxon>
        <taxon>Fagales</taxon>
        <taxon>Fagaceae</taxon>
        <taxon>Quercus</taxon>
    </lineage>
</organism>
<dbReference type="EnsemblPlants" id="QL09p014192:mrna">
    <property type="protein sequence ID" value="QL09p014192:mrna"/>
    <property type="gene ID" value="QL09p014192"/>
</dbReference>
<dbReference type="Pfam" id="PF23402">
    <property type="entry name" value="LTI65_LTI78_NYQTKV"/>
    <property type="match status" value="1"/>
</dbReference>
<dbReference type="GO" id="GO:0009737">
    <property type="term" value="P:response to abscisic acid"/>
    <property type="evidence" value="ECO:0007669"/>
    <property type="project" value="InterPro"/>
</dbReference>
<dbReference type="FunCoup" id="A0A7N2MHS4">
    <property type="interactions" value="293"/>
</dbReference>